<gene>
    <name evidence="1" type="ORF">JBS370_LOCUS40760</name>
</gene>
<feature type="non-terminal residue" evidence="1">
    <location>
        <position position="1"/>
    </location>
</feature>
<accession>A0A820IMU6</accession>
<evidence type="ECO:0000313" key="2">
    <source>
        <dbReference type="Proteomes" id="UP000663836"/>
    </source>
</evidence>
<reference evidence="1" key="1">
    <citation type="submission" date="2021-02" db="EMBL/GenBank/DDBJ databases">
        <authorList>
            <person name="Nowell W R."/>
        </authorList>
    </citation>
    <scope>NUCLEOTIDE SEQUENCE</scope>
</reference>
<dbReference type="Proteomes" id="UP000663836">
    <property type="component" value="Unassembled WGS sequence"/>
</dbReference>
<feature type="non-terminal residue" evidence="1">
    <location>
        <position position="67"/>
    </location>
</feature>
<evidence type="ECO:0000313" key="1">
    <source>
        <dbReference type="EMBL" id="CAF4312561.1"/>
    </source>
</evidence>
<protein>
    <submittedName>
        <fullName evidence="1">Uncharacterized protein</fullName>
    </submittedName>
</protein>
<name>A0A820IMU6_9BILA</name>
<sequence length="67" mass="7591">DSIPRLDNIRTGALSVIIDTPCETIEQHTKHVNIEDLTHQVLANRDSIIGSNKESLEKIGRWGEQWV</sequence>
<organism evidence="1 2">
    <name type="scientific">Rotaria sordida</name>
    <dbReference type="NCBI Taxonomy" id="392033"/>
    <lineage>
        <taxon>Eukaryota</taxon>
        <taxon>Metazoa</taxon>
        <taxon>Spiralia</taxon>
        <taxon>Gnathifera</taxon>
        <taxon>Rotifera</taxon>
        <taxon>Eurotatoria</taxon>
        <taxon>Bdelloidea</taxon>
        <taxon>Philodinida</taxon>
        <taxon>Philodinidae</taxon>
        <taxon>Rotaria</taxon>
    </lineage>
</organism>
<dbReference type="EMBL" id="CAJOBD010039097">
    <property type="protein sequence ID" value="CAF4312561.1"/>
    <property type="molecule type" value="Genomic_DNA"/>
</dbReference>
<comment type="caution">
    <text evidence="1">The sequence shown here is derived from an EMBL/GenBank/DDBJ whole genome shotgun (WGS) entry which is preliminary data.</text>
</comment>
<proteinExistence type="predicted"/>
<dbReference type="AlphaFoldDB" id="A0A820IMU6"/>